<dbReference type="OrthoDB" id="9815709at2"/>
<name>A0A2S4ZXV2_9SPHI</name>
<proteinExistence type="predicted"/>
<dbReference type="PANTHER" id="PTHR47814:SF1">
    <property type="entry name" value="PEPTIDYL-TRNA HYDROLASE ARFB"/>
    <property type="match status" value="1"/>
</dbReference>
<dbReference type="SUPFAM" id="SSF110916">
    <property type="entry name" value="Peptidyl-tRNA hydrolase domain-like"/>
    <property type="match status" value="1"/>
</dbReference>
<dbReference type="Gene3D" id="3.30.160.20">
    <property type="match status" value="1"/>
</dbReference>
<dbReference type="GO" id="GO:0004045">
    <property type="term" value="F:peptidyl-tRNA hydrolase activity"/>
    <property type="evidence" value="ECO:0007669"/>
    <property type="project" value="TreeGrafter"/>
</dbReference>
<dbReference type="InterPro" id="IPR000352">
    <property type="entry name" value="Pep_chain_release_fac_I"/>
</dbReference>
<evidence type="ECO:0000313" key="4">
    <source>
        <dbReference type="Proteomes" id="UP000236893"/>
    </source>
</evidence>
<gene>
    <name evidence="3" type="ORF">C3K47_16545</name>
</gene>
<dbReference type="Proteomes" id="UP000236893">
    <property type="component" value="Unassembled WGS sequence"/>
</dbReference>
<dbReference type="RefSeq" id="WP_103790276.1">
    <property type="nucleotide sequence ID" value="NZ_PQVF01000013.1"/>
</dbReference>
<protein>
    <submittedName>
        <fullName evidence="3">Aminoacyl-tRNA hydrolase</fullName>
    </submittedName>
</protein>
<keyword evidence="4" id="KW-1185">Reference proteome</keyword>
<keyword evidence="1" id="KW-0175">Coiled coil</keyword>
<dbReference type="PROSITE" id="PS00745">
    <property type="entry name" value="RF_PROK_I"/>
    <property type="match status" value="1"/>
</dbReference>
<dbReference type="PANTHER" id="PTHR47814">
    <property type="entry name" value="PEPTIDYL-TRNA HYDROLASE ARFB"/>
    <property type="match status" value="1"/>
</dbReference>
<feature type="coiled-coil region" evidence="1">
    <location>
        <begin position="69"/>
        <end position="96"/>
    </location>
</feature>
<dbReference type="NCBIfam" id="NF006718">
    <property type="entry name" value="PRK09256.1"/>
    <property type="match status" value="1"/>
</dbReference>
<accession>A0A2S4ZXV2</accession>
<evidence type="ECO:0000313" key="3">
    <source>
        <dbReference type="EMBL" id="POY35188.1"/>
    </source>
</evidence>
<dbReference type="EMBL" id="PQVF01000013">
    <property type="protein sequence ID" value="POY35188.1"/>
    <property type="molecule type" value="Genomic_DNA"/>
</dbReference>
<evidence type="ECO:0000259" key="2">
    <source>
        <dbReference type="PROSITE" id="PS00745"/>
    </source>
</evidence>
<feature type="domain" description="Prokaryotic-type class I peptide chain release factors" evidence="2">
    <location>
        <begin position="18"/>
        <end position="34"/>
    </location>
</feature>
<evidence type="ECO:0000256" key="1">
    <source>
        <dbReference type="SAM" id="Coils"/>
    </source>
</evidence>
<reference evidence="3 4" key="1">
    <citation type="submission" date="2018-01" db="EMBL/GenBank/DDBJ databases">
        <authorList>
            <person name="Gaut B.S."/>
            <person name="Morton B.R."/>
            <person name="Clegg M.T."/>
            <person name="Duvall M.R."/>
        </authorList>
    </citation>
    <scope>NUCLEOTIDE SEQUENCE [LARGE SCALE GENOMIC DNA]</scope>
    <source>
        <strain evidence="3 4">HR-AV</strain>
    </source>
</reference>
<dbReference type="AlphaFoldDB" id="A0A2S4ZXV2"/>
<dbReference type="GO" id="GO:0003747">
    <property type="term" value="F:translation release factor activity"/>
    <property type="evidence" value="ECO:0007669"/>
    <property type="project" value="InterPro"/>
</dbReference>
<dbReference type="GO" id="GO:0043022">
    <property type="term" value="F:ribosome binding"/>
    <property type="evidence" value="ECO:0007669"/>
    <property type="project" value="TreeGrafter"/>
</dbReference>
<dbReference type="GO" id="GO:0072344">
    <property type="term" value="P:rescue of stalled ribosome"/>
    <property type="evidence" value="ECO:0007669"/>
    <property type="project" value="TreeGrafter"/>
</dbReference>
<dbReference type="Pfam" id="PF00472">
    <property type="entry name" value="RF-1"/>
    <property type="match status" value="1"/>
</dbReference>
<comment type="caution">
    <text evidence="3">The sequence shown here is derived from an EMBL/GenBank/DDBJ whole genome shotgun (WGS) entry which is preliminary data.</text>
</comment>
<organism evidence="3 4">
    <name type="scientific">Solitalea longa</name>
    <dbReference type="NCBI Taxonomy" id="2079460"/>
    <lineage>
        <taxon>Bacteria</taxon>
        <taxon>Pseudomonadati</taxon>
        <taxon>Bacteroidota</taxon>
        <taxon>Sphingobacteriia</taxon>
        <taxon>Sphingobacteriales</taxon>
        <taxon>Sphingobacteriaceae</taxon>
        <taxon>Solitalea</taxon>
    </lineage>
</organism>
<sequence length="136" mass="15497">MVIDRAKLASELSYQMSRSSGKGGQNVNKVSTKVEIGFSVNNSQLFDEDQKKILNQKLANRITKEGLIKLACEEERSQLMNKIKAVEKMAHLLENAIKITKPRKATKPSKASIENRLNEKQMKSLKKINRNKNNWI</sequence>
<keyword evidence="3" id="KW-0378">Hydrolase</keyword>